<dbReference type="OrthoDB" id="686315at2759"/>
<feature type="compositionally biased region" description="Low complexity" evidence="1">
    <location>
        <begin position="487"/>
        <end position="498"/>
    </location>
</feature>
<feature type="region of interest" description="Disordered" evidence="1">
    <location>
        <begin position="462"/>
        <end position="498"/>
    </location>
</feature>
<evidence type="ECO:0000313" key="4">
    <source>
        <dbReference type="Proteomes" id="UP000324897"/>
    </source>
</evidence>
<dbReference type="EMBL" id="RWGY01000051">
    <property type="protein sequence ID" value="TVU04956.1"/>
    <property type="molecule type" value="Genomic_DNA"/>
</dbReference>
<sequence>MEGGPVDPTDEVLVDRFVPFIDELAEAIAERGDEPLAVTMASALKDIPPSQRQRVMFQEMLRYREAVEKPAADALRHRKAFFPSAVEKVSYGNSHRDALDGVETRLVHVTKPPQISHLALRVSWPPDSVLRSFPPCGLIINSNRNILLMYVGPYRPGLGSQGFYLVYDCRANSVAVIPPVPLDSVPMFSHSSIGTGAAVLHYGPEYLVVELFLQRNNGCISNKATLLMWWSDRAGHWTQREVMLPLPSEPEEHTSRPSYTFCADLVFPVGNKGLCWADLLLGVLVCDDISAAQPQFQFLPVPGYIKAGIDGRGEPRAHRSMCGVEYDGNQFIKFVTVDGYGQSQDHSCVTIKLWTLSVVKTSEWRQSFVINYGSLLADPLLKLHQLMPTFPIISMVDDGIVYITGAADLESMNGRPEDRGRYVLSIDMERQSVLSSFKLPTASGRIPTNIFASTFISYLNKKSPPSEAQRKRKERTGSSSFPPHGLSEPSCPSPSSSI</sequence>
<reference evidence="3 4" key="1">
    <citation type="journal article" date="2019" name="Sci. Rep.">
        <title>A high-quality genome of Eragrostis curvula grass provides insights into Poaceae evolution and supports new strategies to enhance forage quality.</title>
        <authorList>
            <person name="Carballo J."/>
            <person name="Santos B.A.C.M."/>
            <person name="Zappacosta D."/>
            <person name="Garbus I."/>
            <person name="Selva J.P."/>
            <person name="Gallo C.A."/>
            <person name="Diaz A."/>
            <person name="Albertini E."/>
            <person name="Caccamo M."/>
            <person name="Echenique V."/>
        </authorList>
    </citation>
    <scope>NUCLEOTIDE SEQUENCE [LARGE SCALE GENOMIC DNA]</scope>
    <source>
        <strain evidence="4">cv. Victoria</strain>
        <tissue evidence="3">Leaf</tissue>
    </source>
</reference>
<accession>A0A5J9T0U4</accession>
<evidence type="ECO:0000256" key="1">
    <source>
        <dbReference type="SAM" id="MobiDB-lite"/>
    </source>
</evidence>
<gene>
    <name evidence="3" type="ORF">EJB05_48101</name>
</gene>
<name>A0A5J9T0U4_9POAL</name>
<dbReference type="Gramene" id="TVU04956">
    <property type="protein sequence ID" value="TVU04956"/>
    <property type="gene ID" value="EJB05_48101"/>
</dbReference>
<evidence type="ECO:0000313" key="3">
    <source>
        <dbReference type="EMBL" id="TVU04956.1"/>
    </source>
</evidence>
<dbReference type="Proteomes" id="UP000324897">
    <property type="component" value="Unassembled WGS sequence"/>
</dbReference>
<dbReference type="Pfam" id="PF07762">
    <property type="entry name" value="DUF1618"/>
    <property type="match status" value="1"/>
</dbReference>
<protein>
    <recommendedName>
        <fullName evidence="2">DUF1618 domain-containing protein</fullName>
    </recommendedName>
</protein>
<dbReference type="InterPro" id="IPR011676">
    <property type="entry name" value="DUF1618"/>
</dbReference>
<dbReference type="PANTHER" id="PTHR33086">
    <property type="entry name" value="OS05G0468200 PROTEIN-RELATED"/>
    <property type="match status" value="1"/>
</dbReference>
<proteinExistence type="predicted"/>
<organism evidence="3 4">
    <name type="scientific">Eragrostis curvula</name>
    <name type="common">weeping love grass</name>
    <dbReference type="NCBI Taxonomy" id="38414"/>
    <lineage>
        <taxon>Eukaryota</taxon>
        <taxon>Viridiplantae</taxon>
        <taxon>Streptophyta</taxon>
        <taxon>Embryophyta</taxon>
        <taxon>Tracheophyta</taxon>
        <taxon>Spermatophyta</taxon>
        <taxon>Magnoliopsida</taxon>
        <taxon>Liliopsida</taxon>
        <taxon>Poales</taxon>
        <taxon>Poaceae</taxon>
        <taxon>PACMAD clade</taxon>
        <taxon>Chloridoideae</taxon>
        <taxon>Eragrostideae</taxon>
        <taxon>Eragrostidinae</taxon>
        <taxon>Eragrostis</taxon>
    </lineage>
</organism>
<dbReference type="AlphaFoldDB" id="A0A5J9T0U4"/>
<dbReference type="PANTHER" id="PTHR33086:SF52">
    <property type="entry name" value="OS09G0128900 PROTEIN"/>
    <property type="match status" value="1"/>
</dbReference>
<keyword evidence="4" id="KW-1185">Reference proteome</keyword>
<feature type="domain" description="DUF1618" evidence="2">
    <location>
        <begin position="276"/>
        <end position="402"/>
    </location>
</feature>
<comment type="caution">
    <text evidence="3">The sequence shown here is derived from an EMBL/GenBank/DDBJ whole genome shotgun (WGS) entry which is preliminary data.</text>
</comment>
<evidence type="ECO:0000259" key="2">
    <source>
        <dbReference type="Pfam" id="PF07762"/>
    </source>
</evidence>